<name>A0A4P9YTQ5_9FUNG</name>
<evidence type="ECO:0000256" key="1">
    <source>
        <dbReference type="SAM" id="SignalP"/>
    </source>
</evidence>
<feature type="signal peptide" evidence="1">
    <location>
        <begin position="1"/>
        <end position="24"/>
    </location>
</feature>
<dbReference type="Proteomes" id="UP000278143">
    <property type="component" value="Unassembled WGS sequence"/>
</dbReference>
<dbReference type="EMBL" id="KZ991096">
    <property type="protein sequence ID" value="RKP23316.1"/>
    <property type="molecule type" value="Genomic_DNA"/>
</dbReference>
<proteinExistence type="predicted"/>
<evidence type="ECO:0000313" key="2">
    <source>
        <dbReference type="EMBL" id="RKP23316.1"/>
    </source>
</evidence>
<keyword evidence="1" id="KW-0732">Signal</keyword>
<feature type="chain" id="PRO_5020894079" evidence="1">
    <location>
        <begin position="25"/>
        <end position="154"/>
    </location>
</feature>
<protein>
    <submittedName>
        <fullName evidence="2">Uncharacterized protein</fullName>
    </submittedName>
</protein>
<sequence length="154" mass="17263">MDWRATRRVLLVAAVFLGGGGVESTPADFISLFSSKTAKLGMQCDGVEKDGSIVYINCHELSCDYVPKYPPDHPRVPICHKPVGEGEECNDFTKVCTPRMPTEWEVKRMTPKEMEIAMKRLEALDMLKCVKGKCVRIPRPKKTKSSLAKTMSEQ</sequence>
<evidence type="ECO:0000313" key="3">
    <source>
        <dbReference type="Proteomes" id="UP000278143"/>
    </source>
</evidence>
<dbReference type="AlphaFoldDB" id="A0A4P9YTQ5"/>
<organism evidence="2 3">
    <name type="scientific">Syncephalis pseudoplumigaleata</name>
    <dbReference type="NCBI Taxonomy" id="1712513"/>
    <lineage>
        <taxon>Eukaryota</taxon>
        <taxon>Fungi</taxon>
        <taxon>Fungi incertae sedis</taxon>
        <taxon>Zoopagomycota</taxon>
        <taxon>Zoopagomycotina</taxon>
        <taxon>Zoopagomycetes</taxon>
        <taxon>Zoopagales</taxon>
        <taxon>Piptocephalidaceae</taxon>
        <taxon>Syncephalis</taxon>
    </lineage>
</organism>
<keyword evidence="3" id="KW-1185">Reference proteome</keyword>
<reference evidence="3" key="1">
    <citation type="journal article" date="2018" name="Nat. Microbiol.">
        <title>Leveraging single-cell genomics to expand the fungal tree of life.</title>
        <authorList>
            <person name="Ahrendt S.R."/>
            <person name="Quandt C.A."/>
            <person name="Ciobanu D."/>
            <person name="Clum A."/>
            <person name="Salamov A."/>
            <person name="Andreopoulos B."/>
            <person name="Cheng J.F."/>
            <person name="Woyke T."/>
            <person name="Pelin A."/>
            <person name="Henrissat B."/>
            <person name="Reynolds N.K."/>
            <person name="Benny G.L."/>
            <person name="Smith M.E."/>
            <person name="James T.Y."/>
            <person name="Grigoriev I.V."/>
        </authorList>
    </citation>
    <scope>NUCLEOTIDE SEQUENCE [LARGE SCALE GENOMIC DNA]</scope>
    <source>
        <strain evidence="3">Benny S71-1</strain>
    </source>
</reference>
<gene>
    <name evidence="2" type="ORF">SYNPS1DRAFT_30954</name>
</gene>
<accession>A0A4P9YTQ5</accession>